<evidence type="ECO:0000256" key="2">
    <source>
        <dbReference type="ARBA" id="ARBA00022692"/>
    </source>
</evidence>
<keyword evidence="7" id="KW-1185">Reference proteome</keyword>
<accession>D8FGB1</accession>
<dbReference type="OMA" id="NRLTIWI"/>
<dbReference type="Proteomes" id="UP000000591">
    <property type="component" value="Chromosome III"/>
</dbReference>
<gene>
    <name evidence="6" type="ORF">AGOS_ACR063WA</name>
</gene>
<proteinExistence type="inferred from homology"/>
<evidence type="ECO:0000256" key="4">
    <source>
        <dbReference type="ARBA" id="ARBA00023136"/>
    </source>
</evidence>
<keyword evidence="4 5" id="KW-0472">Membrane</keyword>
<feature type="transmembrane region" description="Helical" evidence="5">
    <location>
        <begin position="5"/>
        <end position="23"/>
    </location>
</feature>
<dbReference type="AlphaFoldDB" id="D8FGB1"/>
<evidence type="ECO:0000313" key="6">
    <source>
        <dbReference type="EMBL" id="ADJ41754.1"/>
    </source>
</evidence>
<dbReference type="EMBL" id="AE016816">
    <property type="protein sequence ID" value="ADJ41754.1"/>
    <property type="molecule type" value="Genomic_DNA"/>
</dbReference>
<evidence type="ECO:0000256" key="1">
    <source>
        <dbReference type="ARBA" id="ARBA00004141"/>
    </source>
</evidence>
<dbReference type="GO" id="GO:0030234">
    <property type="term" value="F:enzyme regulator activity"/>
    <property type="evidence" value="ECO:0007669"/>
    <property type="project" value="UniProtKB-UniRule"/>
</dbReference>
<dbReference type="UniPathway" id="UPA00378"/>
<dbReference type="FunCoup" id="D8FGB1">
    <property type="interactions" value="5"/>
</dbReference>
<feature type="transmembrane region" description="Helical" evidence="5">
    <location>
        <begin position="35"/>
        <end position="63"/>
    </location>
</feature>
<dbReference type="RefSeq" id="NP_001342247.1">
    <property type="nucleotide sequence ID" value="NM_001355305.1"/>
</dbReference>
<dbReference type="InParanoid" id="D8FGB1"/>
<reference evidence="6 7" key="1">
    <citation type="journal article" date="2004" name="Science">
        <title>The Ashbya gossypii genome as a tool for mapping the ancient Saccharomyces cerevisiae genome.</title>
        <authorList>
            <person name="Dietrich F.S."/>
            <person name="Voegeli S."/>
            <person name="Brachat S."/>
            <person name="Lerch A."/>
            <person name="Gates K."/>
            <person name="Steiner S."/>
            <person name="Mohr C."/>
            <person name="Pohlmann R."/>
            <person name="Luedi P."/>
            <person name="Choi S."/>
            <person name="Wing R.A."/>
            <person name="Flavier A."/>
            <person name="Gaffney T.D."/>
            <person name="Philippsen P."/>
        </authorList>
    </citation>
    <scope>NUCLEOTIDE SEQUENCE [LARGE SCALE GENOMIC DNA]</scope>
    <source>
        <strain evidence="7">ATCC 10895 / CBS 109.51 / FGSC 9923 / NRRL Y-1056</strain>
    </source>
</reference>
<evidence type="ECO:0000256" key="5">
    <source>
        <dbReference type="RuleBase" id="RU365084"/>
    </source>
</evidence>
<comment type="subunit">
    <text evidence="5">Component of the dolichol-phosphate mannose (DPM) synthase complex.</text>
</comment>
<evidence type="ECO:0000313" key="7">
    <source>
        <dbReference type="Proteomes" id="UP000000591"/>
    </source>
</evidence>
<reference evidence="7" key="3">
    <citation type="journal article" date="2013" name="G3 (Bethesda)">
        <title>Genomes of Ashbya fungi isolated from insects reveal four mating-type loci, numerous translocations, lack of transposons, and distinct gene duplications.</title>
        <authorList>
            <person name="Dietrich F.S."/>
            <person name="Voegeli S."/>
            <person name="Kuo S."/>
            <person name="Philippsen P."/>
        </authorList>
    </citation>
    <scope>GENOME REANNOTATION</scope>
    <source>
        <strain evidence="7">ATCC 10895 / CBS 109.51 / FGSC 9923 / NRRL Y-1056</strain>
    </source>
</reference>
<comment type="similarity">
    <text evidence="5">Belongs to the DPM2 family.</text>
</comment>
<dbReference type="GO" id="GO:0180047">
    <property type="term" value="P:dolichol phosphate mannose biosynthetic process"/>
    <property type="evidence" value="ECO:0007669"/>
    <property type="project" value="InterPro"/>
</dbReference>
<dbReference type="OrthoDB" id="311279at2759"/>
<keyword evidence="5" id="KW-0256">Endoplasmic reticulum</keyword>
<comment type="function">
    <text evidence="5">Regulatory subunit of the dolichol-phosphate mannose (DPM) synthase complex; essential for the ER localization.</text>
</comment>
<dbReference type="InterPro" id="IPR009914">
    <property type="entry name" value="DPM2"/>
</dbReference>
<reference key="2">
    <citation type="submission" date="2010-06" db="EMBL/GenBank/DDBJ databases">
        <authorList>
            <person name="Dietrich F.S."/>
            <person name="Voegeli S."/>
            <person name="Philippsen P."/>
        </authorList>
    </citation>
    <scope>NUCLEOTIDE SEQUENCE</scope>
    <source>
        <strain>ATCC 10895</strain>
    </source>
</reference>
<keyword evidence="2 5" id="KW-0812">Transmembrane</keyword>
<dbReference type="Pfam" id="PF07297">
    <property type="entry name" value="DPM2"/>
    <property type="match status" value="1"/>
</dbReference>
<sequence>MLKFALLLGIFSYYTAWLLLPIFDLDGKLWLFPLPSLYAVLLPIVLLLCGAFIVGSSLGALLLTSKRNVDYVHYK</sequence>
<keyword evidence="3 5" id="KW-1133">Transmembrane helix</keyword>
<protein>
    <recommendedName>
        <fullName evidence="5">Dolichol phosphate-mannose biosynthesis regulatory protein</fullName>
    </recommendedName>
</protein>
<organism evidence="6 7">
    <name type="scientific">Eremothecium gossypii (strain ATCC 10895 / CBS 109.51 / FGSC 9923 / NRRL Y-1056)</name>
    <name type="common">Yeast</name>
    <name type="synonym">Ashbya gossypii</name>
    <dbReference type="NCBI Taxonomy" id="284811"/>
    <lineage>
        <taxon>Eukaryota</taxon>
        <taxon>Fungi</taxon>
        <taxon>Dikarya</taxon>
        <taxon>Ascomycota</taxon>
        <taxon>Saccharomycotina</taxon>
        <taxon>Saccharomycetes</taxon>
        <taxon>Saccharomycetales</taxon>
        <taxon>Saccharomycetaceae</taxon>
        <taxon>Eremothecium</taxon>
    </lineage>
</organism>
<comment type="subcellular location">
    <subcellularLocation>
        <location evidence="5">Endoplasmic reticulum membrane</location>
        <topology evidence="5">Multi-pass membrane protein</topology>
    </subcellularLocation>
    <subcellularLocation>
        <location evidence="1">Membrane</location>
        <topology evidence="1">Multi-pass membrane protein</topology>
    </subcellularLocation>
</comment>
<dbReference type="KEGG" id="ago:AGOS_ACR063WA"/>
<evidence type="ECO:0000256" key="3">
    <source>
        <dbReference type="ARBA" id="ARBA00022989"/>
    </source>
</evidence>
<dbReference type="GeneID" id="9487597"/>
<dbReference type="eggNOG" id="ENOG502SD3Q">
    <property type="taxonomic scope" value="Eukaryota"/>
</dbReference>
<dbReference type="GO" id="GO:0005789">
    <property type="term" value="C:endoplasmic reticulum membrane"/>
    <property type="evidence" value="ECO:0007669"/>
    <property type="project" value="UniProtKB-SubCell"/>
</dbReference>
<dbReference type="HOGENOM" id="CLU_150144_2_1_1"/>
<comment type="pathway">
    <text evidence="5">Protein modification; protein glycosylation.</text>
</comment>
<name>D8FGB1_EREGS</name>